<gene>
    <name evidence="2" type="ORF">M431DRAFT_488624</name>
</gene>
<reference evidence="2 3" key="1">
    <citation type="submission" date="2016-07" db="EMBL/GenBank/DDBJ databases">
        <title>Multiple horizontal gene transfer events from other fungi enriched the ability of initially mycotrophic Trichoderma (Ascomycota) to feed on dead plant biomass.</title>
        <authorList>
            <consortium name="DOE Joint Genome Institute"/>
            <person name="Aerts A."/>
            <person name="Atanasova L."/>
            <person name="Chenthamara K."/>
            <person name="Zhang J."/>
            <person name="Grujic M."/>
            <person name="Henrissat B."/>
            <person name="Kuo A."/>
            <person name="Salamov A."/>
            <person name="Lipzen A."/>
            <person name="Labutti K."/>
            <person name="Barry K."/>
            <person name="Miao Y."/>
            <person name="Rahimi M.J."/>
            <person name="Shen Q."/>
            <person name="Grigoriev I.V."/>
            <person name="Kubicek C.P."/>
            <person name="Druzhinina I.S."/>
        </authorList>
    </citation>
    <scope>NUCLEOTIDE SEQUENCE [LARGE SCALE GENOMIC DNA]</scope>
    <source>
        <strain evidence="2 3">CBS 226.95</strain>
    </source>
</reference>
<evidence type="ECO:0000313" key="2">
    <source>
        <dbReference type="EMBL" id="PTB47344.1"/>
    </source>
</evidence>
<dbReference type="AlphaFoldDB" id="A0A2T3ZRC2"/>
<evidence type="ECO:0000259" key="1">
    <source>
        <dbReference type="Pfam" id="PF22917"/>
    </source>
</evidence>
<proteinExistence type="predicted"/>
<accession>A0A2T3ZRC2</accession>
<dbReference type="Gene3D" id="3.40.50.720">
    <property type="entry name" value="NAD(P)-binding Rossmann-like Domain"/>
    <property type="match status" value="1"/>
</dbReference>
<name>A0A2T3ZRC2_TRIHA</name>
<dbReference type="EMBL" id="KZ679752">
    <property type="protein sequence ID" value="PTB47344.1"/>
    <property type="molecule type" value="Genomic_DNA"/>
</dbReference>
<dbReference type="Proteomes" id="UP000241690">
    <property type="component" value="Unassembled WGS sequence"/>
</dbReference>
<keyword evidence="3" id="KW-1185">Reference proteome</keyword>
<evidence type="ECO:0000313" key="3">
    <source>
        <dbReference type="Proteomes" id="UP000241690"/>
    </source>
</evidence>
<dbReference type="InterPro" id="IPR036291">
    <property type="entry name" value="NAD(P)-bd_dom_sf"/>
</dbReference>
<dbReference type="GeneID" id="36625149"/>
<feature type="domain" description="PRISE-like Rossmann-fold" evidence="1">
    <location>
        <begin position="11"/>
        <end position="95"/>
    </location>
</feature>
<sequence length="101" mass="11283">MSSLFIENRTALVFGASGITGWAILREAIKYPTTTAFRRVIGLINRPLDRAVSFLPDDSRLVLAYDIDLTRSIDEVVAKLVDIEGIRDVTEVYFTGMAKVF</sequence>
<dbReference type="Pfam" id="PF22917">
    <property type="entry name" value="PRISE"/>
    <property type="match status" value="1"/>
</dbReference>
<dbReference type="STRING" id="983964.A0A2T3ZRC2"/>
<dbReference type="InterPro" id="IPR055222">
    <property type="entry name" value="PRISE-like_Rossmann-fold"/>
</dbReference>
<protein>
    <recommendedName>
        <fullName evidence="1">PRISE-like Rossmann-fold domain-containing protein</fullName>
    </recommendedName>
</protein>
<organism evidence="2 3">
    <name type="scientific">Trichoderma harzianum CBS 226.95</name>
    <dbReference type="NCBI Taxonomy" id="983964"/>
    <lineage>
        <taxon>Eukaryota</taxon>
        <taxon>Fungi</taxon>
        <taxon>Dikarya</taxon>
        <taxon>Ascomycota</taxon>
        <taxon>Pezizomycotina</taxon>
        <taxon>Sordariomycetes</taxon>
        <taxon>Hypocreomycetidae</taxon>
        <taxon>Hypocreales</taxon>
        <taxon>Hypocreaceae</taxon>
        <taxon>Trichoderma</taxon>
    </lineage>
</organism>
<dbReference type="RefSeq" id="XP_024767021.1">
    <property type="nucleotide sequence ID" value="XM_024916580.1"/>
</dbReference>
<dbReference type="SUPFAM" id="SSF51735">
    <property type="entry name" value="NAD(P)-binding Rossmann-fold domains"/>
    <property type="match status" value="1"/>
</dbReference>